<protein>
    <submittedName>
        <fullName evidence="1">Uncharacterized protein</fullName>
    </submittedName>
</protein>
<evidence type="ECO:0000313" key="1">
    <source>
        <dbReference type="EMBL" id="VEL16084.1"/>
    </source>
</evidence>
<dbReference type="EMBL" id="CAAALY010027076">
    <property type="protein sequence ID" value="VEL16084.1"/>
    <property type="molecule type" value="Genomic_DNA"/>
</dbReference>
<comment type="caution">
    <text evidence="1">The sequence shown here is derived from an EMBL/GenBank/DDBJ whole genome shotgun (WGS) entry which is preliminary data.</text>
</comment>
<accession>A0A448WNA8</accession>
<keyword evidence="2" id="KW-1185">Reference proteome</keyword>
<name>A0A448WNA8_9PLAT</name>
<dbReference type="AlphaFoldDB" id="A0A448WNA8"/>
<organism evidence="1 2">
    <name type="scientific">Protopolystoma xenopodis</name>
    <dbReference type="NCBI Taxonomy" id="117903"/>
    <lineage>
        <taxon>Eukaryota</taxon>
        <taxon>Metazoa</taxon>
        <taxon>Spiralia</taxon>
        <taxon>Lophotrochozoa</taxon>
        <taxon>Platyhelminthes</taxon>
        <taxon>Monogenea</taxon>
        <taxon>Polyopisthocotylea</taxon>
        <taxon>Polystomatidea</taxon>
        <taxon>Polystomatidae</taxon>
        <taxon>Protopolystoma</taxon>
    </lineage>
</organism>
<proteinExistence type="predicted"/>
<gene>
    <name evidence="1" type="ORF">PXEA_LOCUS9524</name>
</gene>
<dbReference type="Proteomes" id="UP000784294">
    <property type="component" value="Unassembled WGS sequence"/>
</dbReference>
<reference evidence="1" key="1">
    <citation type="submission" date="2018-11" db="EMBL/GenBank/DDBJ databases">
        <authorList>
            <consortium name="Pathogen Informatics"/>
        </authorList>
    </citation>
    <scope>NUCLEOTIDE SEQUENCE</scope>
</reference>
<sequence length="120" mass="13113">MTSLLPSICKINNSISLSKECYRSAWHRPGTLVSHVSRLEDSGLATISAHSAEFTESNFSVTAVTPGFQPIDWYSSPTRKAVQRVQIQVTANGQETPIRLQLPAPLTEGTVEQADSLPPY</sequence>
<evidence type="ECO:0000313" key="2">
    <source>
        <dbReference type="Proteomes" id="UP000784294"/>
    </source>
</evidence>